<dbReference type="GO" id="GO:0009073">
    <property type="term" value="P:aromatic amino acid family biosynthetic process"/>
    <property type="evidence" value="ECO:0007669"/>
    <property type="project" value="UniProtKB-KW"/>
</dbReference>
<dbReference type="GO" id="GO:0004764">
    <property type="term" value="F:shikimate 3-dehydrogenase (NADP+) activity"/>
    <property type="evidence" value="ECO:0007669"/>
    <property type="project" value="InterPro"/>
</dbReference>
<protein>
    <submittedName>
        <fullName evidence="4">Shikimate 5-dehydrogenase</fullName>
    </submittedName>
</protein>
<name>A0A9W6HT79_9MICO</name>
<dbReference type="GO" id="GO:0009423">
    <property type="term" value="P:chorismate biosynthetic process"/>
    <property type="evidence" value="ECO:0007669"/>
    <property type="project" value="TreeGrafter"/>
</dbReference>
<dbReference type="InterPro" id="IPR046346">
    <property type="entry name" value="Aminoacid_DH-like_N_sf"/>
</dbReference>
<comment type="caution">
    <text evidence="4">The sequence shown here is derived from an EMBL/GenBank/DDBJ whole genome shotgun (WGS) entry which is preliminary data.</text>
</comment>
<reference evidence="4" key="2">
    <citation type="submission" date="2023-01" db="EMBL/GenBank/DDBJ databases">
        <authorList>
            <person name="Sun Q."/>
            <person name="Evtushenko L."/>
        </authorList>
    </citation>
    <scope>NUCLEOTIDE SEQUENCE</scope>
    <source>
        <strain evidence="4">VKM Ac-1958</strain>
    </source>
</reference>
<dbReference type="Gene3D" id="3.40.50.10860">
    <property type="entry name" value="Leucine Dehydrogenase, chain A, domain 1"/>
    <property type="match status" value="1"/>
</dbReference>
<evidence type="ECO:0000313" key="4">
    <source>
        <dbReference type="EMBL" id="GLK02441.1"/>
    </source>
</evidence>
<dbReference type="GO" id="GO:0019632">
    <property type="term" value="P:shikimate metabolic process"/>
    <property type="evidence" value="ECO:0007669"/>
    <property type="project" value="TreeGrafter"/>
</dbReference>
<dbReference type="InterPro" id="IPR036291">
    <property type="entry name" value="NAD(P)-bd_dom_sf"/>
</dbReference>
<dbReference type="PANTHER" id="PTHR21089">
    <property type="entry name" value="SHIKIMATE DEHYDROGENASE"/>
    <property type="match status" value="1"/>
</dbReference>
<dbReference type="Pfam" id="PF08501">
    <property type="entry name" value="Shikimate_dh_N"/>
    <property type="match status" value="1"/>
</dbReference>
<gene>
    <name evidence="4" type="primary">aroE</name>
    <name evidence="4" type="ORF">GCM10017596_21560</name>
</gene>
<organism evidence="4 5">
    <name type="scientific">Microbacterium keratanolyticum</name>
    <dbReference type="NCBI Taxonomy" id="67574"/>
    <lineage>
        <taxon>Bacteria</taxon>
        <taxon>Bacillati</taxon>
        <taxon>Actinomycetota</taxon>
        <taxon>Actinomycetes</taxon>
        <taxon>Micrococcales</taxon>
        <taxon>Microbacteriaceae</taxon>
        <taxon>Microbacterium</taxon>
    </lineage>
</organism>
<keyword evidence="5" id="KW-1185">Reference proteome</keyword>
<keyword evidence="2" id="KW-0028">Amino-acid biosynthesis</keyword>
<dbReference type="AlphaFoldDB" id="A0A9W6HT79"/>
<sequence>MTEVAIETATRLAVWGDPVSHSRSPQLHSAAYRALGLDWSYTRRQVAAEAFSAAITGLDGSWRGLSLTMPLKEEAFRWAHTRDRAATLTGAVNTLLVNGPLRGHGFNTDIAGLVAALREGGLQESPRARILGAGATAASAILALAELGATRIDVVARRPEAVTSLRALGEEIGVAVDGSAFDASHSTVDVTIATLPSGIRLEPAISRALGDAGGALFDAAYAPWPSALAEQWTDAPRLSGIGMLLHQAVVQVRIFLHGDPLAILDDEETVVAEMRAAVMGD</sequence>
<dbReference type="InterPro" id="IPR013708">
    <property type="entry name" value="Shikimate_DH-bd_N"/>
</dbReference>
<accession>A0A9W6HT79</accession>
<comment type="pathway">
    <text evidence="1">Metabolic intermediate biosynthesis; chorismate biosynthesis; chorismate from D-erythrose 4-phosphate and phosphoenolpyruvate: step 4/7.</text>
</comment>
<dbReference type="SUPFAM" id="SSF53223">
    <property type="entry name" value="Aminoacid dehydrogenase-like, N-terminal domain"/>
    <property type="match status" value="1"/>
</dbReference>
<evidence type="ECO:0000256" key="2">
    <source>
        <dbReference type="ARBA" id="ARBA00023141"/>
    </source>
</evidence>
<evidence type="ECO:0000313" key="5">
    <source>
        <dbReference type="Proteomes" id="UP001142325"/>
    </source>
</evidence>
<reference evidence="4" key="1">
    <citation type="journal article" date="2014" name="Int. J. Syst. Evol. Microbiol.">
        <title>Complete genome sequence of Corynebacterium casei LMG S-19264T (=DSM 44701T), isolated from a smear-ripened cheese.</title>
        <authorList>
            <consortium name="US DOE Joint Genome Institute (JGI-PGF)"/>
            <person name="Walter F."/>
            <person name="Albersmeier A."/>
            <person name="Kalinowski J."/>
            <person name="Ruckert C."/>
        </authorList>
    </citation>
    <scope>NUCLEOTIDE SEQUENCE</scope>
    <source>
        <strain evidence="4">VKM Ac-1958</strain>
    </source>
</reference>
<evidence type="ECO:0000259" key="3">
    <source>
        <dbReference type="Pfam" id="PF08501"/>
    </source>
</evidence>
<dbReference type="SUPFAM" id="SSF51735">
    <property type="entry name" value="NAD(P)-binding Rossmann-fold domains"/>
    <property type="match status" value="1"/>
</dbReference>
<dbReference type="Proteomes" id="UP001142325">
    <property type="component" value="Unassembled WGS sequence"/>
</dbReference>
<evidence type="ECO:0000256" key="1">
    <source>
        <dbReference type="ARBA" id="ARBA00004871"/>
    </source>
</evidence>
<dbReference type="Gene3D" id="3.40.50.720">
    <property type="entry name" value="NAD(P)-binding Rossmann-like Domain"/>
    <property type="match status" value="1"/>
</dbReference>
<dbReference type="GO" id="GO:0050661">
    <property type="term" value="F:NADP binding"/>
    <property type="evidence" value="ECO:0007669"/>
    <property type="project" value="TreeGrafter"/>
</dbReference>
<dbReference type="EMBL" id="BSET01000002">
    <property type="protein sequence ID" value="GLK02441.1"/>
    <property type="molecule type" value="Genomic_DNA"/>
</dbReference>
<dbReference type="GO" id="GO:0005829">
    <property type="term" value="C:cytosol"/>
    <property type="evidence" value="ECO:0007669"/>
    <property type="project" value="TreeGrafter"/>
</dbReference>
<proteinExistence type="predicted"/>
<feature type="domain" description="Shikimate dehydrogenase substrate binding N-terminal" evidence="3">
    <location>
        <begin position="14"/>
        <end position="95"/>
    </location>
</feature>
<dbReference type="InterPro" id="IPR022893">
    <property type="entry name" value="Shikimate_DH_fam"/>
</dbReference>
<dbReference type="RefSeq" id="WP_271171564.1">
    <property type="nucleotide sequence ID" value="NZ_BAAAUM010000002.1"/>
</dbReference>
<keyword evidence="2" id="KW-0057">Aromatic amino acid biosynthesis</keyword>
<dbReference type="PANTHER" id="PTHR21089:SF1">
    <property type="entry name" value="BIFUNCTIONAL 3-DEHYDROQUINATE DEHYDRATASE_SHIKIMATE DEHYDROGENASE, CHLOROPLASTIC"/>
    <property type="match status" value="1"/>
</dbReference>